<name>A0A1G4B192_9PEZI</name>
<dbReference type="GeneID" id="34562690"/>
<feature type="compositionally biased region" description="Basic and acidic residues" evidence="1">
    <location>
        <begin position="52"/>
        <end position="67"/>
    </location>
</feature>
<comment type="caution">
    <text evidence="2">The sequence shown here is derived from an EMBL/GenBank/DDBJ whole genome shotgun (WGS) entry which is preliminary data.</text>
</comment>
<dbReference type="OrthoDB" id="10387436at2759"/>
<gene>
    <name evidence="2" type="ORF">CORC01_09551</name>
</gene>
<accession>A0A1G4B192</accession>
<evidence type="ECO:0000313" key="3">
    <source>
        <dbReference type="Proteomes" id="UP000176998"/>
    </source>
</evidence>
<dbReference type="EMBL" id="MJBS01000087">
    <property type="protein sequence ID" value="OHE95164.1"/>
    <property type="molecule type" value="Genomic_DNA"/>
</dbReference>
<sequence>MRPPAPYSSLSQLCSRQRERHDPYFRCPLDRIWAGSSSQPFSQSPVSCQRRRPVEPRIQARDRSRRH</sequence>
<dbReference type="Proteomes" id="UP000176998">
    <property type="component" value="Unassembled WGS sequence"/>
</dbReference>
<feature type="compositionally biased region" description="Low complexity" evidence="1">
    <location>
        <begin position="36"/>
        <end position="47"/>
    </location>
</feature>
<organism evidence="2 3">
    <name type="scientific">Colletotrichum orchidophilum</name>
    <dbReference type="NCBI Taxonomy" id="1209926"/>
    <lineage>
        <taxon>Eukaryota</taxon>
        <taxon>Fungi</taxon>
        <taxon>Dikarya</taxon>
        <taxon>Ascomycota</taxon>
        <taxon>Pezizomycotina</taxon>
        <taxon>Sordariomycetes</taxon>
        <taxon>Hypocreomycetidae</taxon>
        <taxon>Glomerellales</taxon>
        <taxon>Glomerellaceae</taxon>
        <taxon>Colletotrichum</taxon>
    </lineage>
</organism>
<keyword evidence="3" id="KW-1185">Reference proteome</keyword>
<reference evidence="2 3" key="1">
    <citation type="submission" date="2016-09" db="EMBL/GenBank/DDBJ databases">
        <authorList>
            <person name="Capua I."/>
            <person name="De Benedictis P."/>
            <person name="Joannis T."/>
            <person name="Lombin L.H."/>
            <person name="Cattoli G."/>
        </authorList>
    </citation>
    <scope>NUCLEOTIDE SEQUENCE [LARGE SCALE GENOMIC DNA]</scope>
    <source>
        <strain evidence="2 3">IMI 309357</strain>
    </source>
</reference>
<proteinExistence type="predicted"/>
<dbReference type="RefSeq" id="XP_022472326.1">
    <property type="nucleotide sequence ID" value="XM_022621180.1"/>
</dbReference>
<evidence type="ECO:0000256" key="1">
    <source>
        <dbReference type="SAM" id="MobiDB-lite"/>
    </source>
</evidence>
<dbReference type="AlphaFoldDB" id="A0A1G4B192"/>
<evidence type="ECO:0000313" key="2">
    <source>
        <dbReference type="EMBL" id="OHE95164.1"/>
    </source>
</evidence>
<protein>
    <submittedName>
        <fullName evidence="2">Uncharacterized protein</fullName>
    </submittedName>
</protein>
<feature type="region of interest" description="Disordered" evidence="1">
    <location>
        <begin position="35"/>
        <end position="67"/>
    </location>
</feature>